<protein>
    <submittedName>
        <fullName evidence="1">Uncharacterized protein</fullName>
    </submittedName>
</protein>
<proteinExistence type="predicted"/>
<dbReference type="InterPro" id="IPR029024">
    <property type="entry name" value="TerB-like"/>
</dbReference>
<evidence type="ECO:0000313" key="2">
    <source>
        <dbReference type="Proteomes" id="UP000515317"/>
    </source>
</evidence>
<dbReference type="AlphaFoldDB" id="A0A6S6QZE4"/>
<organism evidence="1 2">
    <name type="scientific">Terrihabitans soli</name>
    <dbReference type="NCBI Taxonomy" id="708113"/>
    <lineage>
        <taxon>Bacteria</taxon>
        <taxon>Pseudomonadati</taxon>
        <taxon>Pseudomonadota</taxon>
        <taxon>Alphaproteobacteria</taxon>
        <taxon>Hyphomicrobiales</taxon>
        <taxon>Terrihabitans</taxon>
    </lineage>
</organism>
<reference evidence="1 2" key="1">
    <citation type="submission" date="2020-08" db="EMBL/GenBank/DDBJ databases">
        <title>Genome sequence of Rhizobiales bacterium strain IZ6.</title>
        <authorList>
            <person name="Nakai R."/>
            <person name="Naganuma T."/>
        </authorList>
    </citation>
    <scope>NUCLEOTIDE SEQUENCE [LARGE SCALE GENOMIC DNA]</scope>
    <source>
        <strain evidence="1 2">IZ6</strain>
    </source>
</reference>
<dbReference type="Gene3D" id="1.10.3680.10">
    <property type="entry name" value="TerB-like"/>
    <property type="match status" value="1"/>
</dbReference>
<dbReference type="EMBL" id="AP023361">
    <property type="protein sequence ID" value="BCJ92401.1"/>
    <property type="molecule type" value="Genomic_DNA"/>
</dbReference>
<dbReference type="CDD" id="cd07177">
    <property type="entry name" value="terB_like"/>
    <property type="match status" value="1"/>
</dbReference>
<dbReference type="SUPFAM" id="SSF158682">
    <property type="entry name" value="TerB-like"/>
    <property type="match status" value="1"/>
</dbReference>
<keyword evidence="2" id="KW-1185">Reference proteome</keyword>
<evidence type="ECO:0000313" key="1">
    <source>
        <dbReference type="EMBL" id="BCJ92401.1"/>
    </source>
</evidence>
<dbReference type="Proteomes" id="UP000515317">
    <property type="component" value="Chromosome"/>
</dbReference>
<sequence length="281" mass="31772">MVIKIKAEREGPPKDRQWRRLNDGMSVEVAGLRFRRHNVVEFIRGADKAGDGRFGIAARREPENPHSPHRTATAVDGWWVRRTLLGGDAREERHLGYLPEWASQECLLGKSPEPQIFVEVYSAYLGQDEFVDVDIIISVERTAEELEELEAERRSKQVVKEARKQCMPGLKILARLAATDGDCEESSEVAVMRDYVQTRCRRLGFQLNTGTFEQFVEAAKGLMPSDQTVLAAARSFAEDDESLDEIFKAALTLARADGDESDGEIALLRKVLSTVRRKRER</sequence>
<dbReference type="RefSeq" id="WP_222875970.1">
    <property type="nucleotide sequence ID" value="NZ_AP023361.1"/>
</dbReference>
<dbReference type="KEGG" id="tso:IZ6_31360"/>
<accession>A0A6S6QZE4</accession>
<gene>
    <name evidence="1" type="ORF">IZ6_31360</name>
</gene>
<name>A0A6S6QZE4_9HYPH</name>